<accession>A0A803QWV8</accession>
<name>A0A803QWV8_CANSA</name>
<dbReference type="EMBL" id="UZAU01000246">
    <property type="status" value="NOT_ANNOTATED_CDS"/>
    <property type="molecule type" value="Genomic_DNA"/>
</dbReference>
<proteinExistence type="predicted"/>
<organism evidence="1 2">
    <name type="scientific">Cannabis sativa</name>
    <name type="common">Hemp</name>
    <name type="synonym">Marijuana</name>
    <dbReference type="NCBI Taxonomy" id="3483"/>
    <lineage>
        <taxon>Eukaryota</taxon>
        <taxon>Viridiplantae</taxon>
        <taxon>Streptophyta</taxon>
        <taxon>Embryophyta</taxon>
        <taxon>Tracheophyta</taxon>
        <taxon>Spermatophyta</taxon>
        <taxon>Magnoliopsida</taxon>
        <taxon>eudicotyledons</taxon>
        <taxon>Gunneridae</taxon>
        <taxon>Pentapetalae</taxon>
        <taxon>rosids</taxon>
        <taxon>fabids</taxon>
        <taxon>Rosales</taxon>
        <taxon>Cannabaceae</taxon>
        <taxon>Cannabis</taxon>
    </lineage>
</organism>
<accession>A0A803QWU1</accession>
<evidence type="ECO:0000313" key="1">
    <source>
        <dbReference type="EnsemblPlants" id="cds.novel_model_2390_5bd9a17a"/>
    </source>
</evidence>
<dbReference type="AlphaFoldDB" id="A0A803QWV8"/>
<protein>
    <submittedName>
        <fullName evidence="1">Uncharacterized protein</fullName>
    </submittedName>
</protein>
<dbReference type="Proteomes" id="UP000596661">
    <property type="component" value="Chromosome 3"/>
</dbReference>
<reference evidence="1" key="2">
    <citation type="submission" date="2021-03" db="UniProtKB">
        <authorList>
            <consortium name="EnsemblPlants"/>
        </authorList>
    </citation>
    <scope>IDENTIFICATION</scope>
</reference>
<evidence type="ECO:0000313" key="2">
    <source>
        <dbReference type="Proteomes" id="UP000596661"/>
    </source>
</evidence>
<dbReference type="EnsemblPlants" id="novel_model_2390_5bd9a17a">
    <property type="protein sequence ID" value="cds.novel_model_2390_5bd9a17a"/>
    <property type="gene ID" value="novel_gene_1280_5bd9a17a"/>
</dbReference>
<keyword evidence="2" id="KW-1185">Reference proteome</keyword>
<dbReference type="Gramene" id="novel_model_2390_5bd9a17a">
    <property type="protein sequence ID" value="cds.novel_model_2390_5bd9a17a"/>
    <property type="gene ID" value="novel_gene_1280_5bd9a17a"/>
</dbReference>
<dbReference type="Gramene" id="novel_model_2376_5bd9a17a">
    <property type="protein sequence ID" value="cds.novel_model_2376_5bd9a17a"/>
    <property type="gene ID" value="novel_gene_1273_5bd9a17a"/>
</dbReference>
<dbReference type="EnsemblPlants" id="novel_model_2376_5bd9a17a">
    <property type="protein sequence ID" value="cds.novel_model_2376_5bd9a17a"/>
    <property type="gene ID" value="novel_gene_1273_5bd9a17a"/>
</dbReference>
<sequence length="72" mass="8447">MNNRPTINSCIRHELKPHLIHYFPSLITLQFFKLVCQNTSIKEHRLASSLLHSSWSELCSYTIHFLHSITVI</sequence>
<reference evidence="1 2" key="1">
    <citation type="submission" date="2018-11" db="EMBL/GenBank/DDBJ databases">
        <authorList>
            <person name="Grassa J C."/>
        </authorList>
    </citation>
    <scope>NUCLEOTIDE SEQUENCE [LARGE SCALE GENOMIC DNA]</scope>
</reference>